<name>A0A0F8ZDN7_9ZZZZ</name>
<evidence type="ECO:0000313" key="1">
    <source>
        <dbReference type="EMBL" id="KKK58156.1"/>
    </source>
</evidence>
<sequence length="65" mass="7802">MKWAKEHPREAKWLEEMVIRRELGGYYPKNPLKRAFMSTILGAASNKYKKVNTKNRLKNLIRKNR</sequence>
<organism evidence="1">
    <name type="scientific">marine sediment metagenome</name>
    <dbReference type="NCBI Taxonomy" id="412755"/>
    <lineage>
        <taxon>unclassified sequences</taxon>
        <taxon>metagenomes</taxon>
        <taxon>ecological metagenomes</taxon>
    </lineage>
</organism>
<accession>A0A0F8ZDN7</accession>
<dbReference type="EMBL" id="LAZR01064119">
    <property type="protein sequence ID" value="KKK58156.1"/>
    <property type="molecule type" value="Genomic_DNA"/>
</dbReference>
<comment type="caution">
    <text evidence="1">The sequence shown here is derived from an EMBL/GenBank/DDBJ whole genome shotgun (WGS) entry which is preliminary data.</text>
</comment>
<dbReference type="AlphaFoldDB" id="A0A0F8ZDN7"/>
<reference evidence="1" key="1">
    <citation type="journal article" date="2015" name="Nature">
        <title>Complex archaea that bridge the gap between prokaryotes and eukaryotes.</title>
        <authorList>
            <person name="Spang A."/>
            <person name="Saw J.H."/>
            <person name="Jorgensen S.L."/>
            <person name="Zaremba-Niedzwiedzka K."/>
            <person name="Martijn J."/>
            <person name="Lind A.E."/>
            <person name="van Eijk R."/>
            <person name="Schleper C."/>
            <person name="Guy L."/>
            <person name="Ettema T.J."/>
        </authorList>
    </citation>
    <scope>NUCLEOTIDE SEQUENCE</scope>
</reference>
<proteinExistence type="predicted"/>
<protein>
    <submittedName>
        <fullName evidence="1">Uncharacterized protein</fullName>
    </submittedName>
</protein>
<gene>
    <name evidence="1" type="ORF">LCGC14_3047270</name>
</gene>